<sequence length="81" mass="9075">MQCLKKEQQQWRENYERARPIFDGRSDLSAYGTGRIYMPAALRSASIFLAASARRAWIFFSSSAFLALSSSGERSFSSAPS</sequence>
<organism evidence="1">
    <name type="scientific">Ostreococcus tauri</name>
    <name type="common">Marine green alga</name>
    <dbReference type="NCBI Taxonomy" id="70448"/>
    <lineage>
        <taxon>Eukaryota</taxon>
        <taxon>Viridiplantae</taxon>
        <taxon>Chlorophyta</taxon>
        <taxon>Mamiellophyceae</taxon>
        <taxon>Mamiellales</taxon>
        <taxon>Bathycoccaceae</taxon>
        <taxon>Ostreococcus</taxon>
    </lineage>
</organism>
<dbReference type="Proteomes" id="UP000195557">
    <property type="component" value="Unassembled WGS sequence"/>
</dbReference>
<proteinExistence type="predicted"/>
<accession>A0A1Y5IHG7</accession>
<reference evidence="1" key="1">
    <citation type="submission" date="2017-04" db="EMBL/GenBank/DDBJ databases">
        <title>Population genomics of picophytoplankton unveils novel chromosome hypervariability.</title>
        <authorList>
            <consortium name="DOE Joint Genome Institute"/>
            <person name="Blanc-Mathieu R."/>
            <person name="Krasovec M."/>
            <person name="Hebrard M."/>
            <person name="Yau S."/>
            <person name="Desgranges E."/>
            <person name="Martin J."/>
            <person name="Schackwitz W."/>
            <person name="Kuo A."/>
            <person name="Salin G."/>
            <person name="Donnadieu C."/>
            <person name="Desdevises Y."/>
            <person name="Sanchez-Ferandin S."/>
            <person name="Moreau H."/>
            <person name="Rivals E."/>
            <person name="Grigoriev I.V."/>
            <person name="Grimsley N."/>
            <person name="Eyre-Walker A."/>
            <person name="Piganeau G."/>
        </authorList>
    </citation>
    <scope>NUCLEOTIDE SEQUENCE [LARGE SCALE GENOMIC DNA]</scope>
    <source>
        <strain evidence="1">RCC 1115</strain>
    </source>
</reference>
<gene>
    <name evidence="1" type="ORF">BE221DRAFT_67293</name>
</gene>
<protein>
    <submittedName>
        <fullName evidence="1">Uncharacterized protein</fullName>
    </submittedName>
</protein>
<evidence type="ECO:0000313" key="1">
    <source>
        <dbReference type="EMBL" id="OUS49019.1"/>
    </source>
</evidence>
<dbReference type="AlphaFoldDB" id="A0A1Y5IHG7"/>
<dbReference type="EMBL" id="KZ155772">
    <property type="protein sequence ID" value="OUS49019.1"/>
    <property type="molecule type" value="Genomic_DNA"/>
</dbReference>
<name>A0A1Y5IHG7_OSTTA</name>